<dbReference type="GeneTree" id="ENSGT01030000234597"/>
<feature type="region of interest" description="Disordered" evidence="11">
    <location>
        <begin position="50"/>
        <end position="69"/>
    </location>
</feature>
<dbReference type="PANTHER" id="PTHR10104">
    <property type="entry name" value="STATHMIN"/>
    <property type="match status" value="1"/>
</dbReference>
<dbReference type="GO" id="GO:0005737">
    <property type="term" value="C:cytoplasm"/>
    <property type="evidence" value="ECO:0000318"/>
    <property type="project" value="GO_Central"/>
</dbReference>
<reference evidence="12" key="1">
    <citation type="submission" date="2018-03" db="EMBL/GenBank/DDBJ databases">
        <title>ARS-UCD1.2.</title>
        <authorList>
            <person name="Rosen B.D."/>
            <person name="Bickhart D.M."/>
            <person name="Koren S."/>
            <person name="Schnabel R.D."/>
            <person name="Hall R."/>
            <person name="Zimin A."/>
            <person name="Dreischer C."/>
            <person name="Schultheiss S."/>
            <person name="Schroeder S.G."/>
            <person name="Elsik C.G."/>
            <person name="Couldrey C."/>
            <person name="Liu G.E."/>
            <person name="Van Tassell C.P."/>
            <person name="Phillippy A.M."/>
            <person name="Smith T.P.L."/>
            <person name="Medrano J.F."/>
        </authorList>
    </citation>
    <scope>NUCLEOTIDE SEQUENCE [LARGE SCALE GENOMIC DNA]</scope>
    <source>
        <strain evidence="12">Hereford</strain>
    </source>
</reference>
<organism evidence="12 13">
    <name type="scientific">Bos taurus</name>
    <name type="common">Bovine</name>
    <dbReference type="NCBI Taxonomy" id="9913"/>
    <lineage>
        <taxon>Eukaryota</taxon>
        <taxon>Metazoa</taxon>
        <taxon>Chordata</taxon>
        <taxon>Craniata</taxon>
        <taxon>Vertebrata</taxon>
        <taxon>Euteleostomi</taxon>
        <taxon>Mammalia</taxon>
        <taxon>Eutheria</taxon>
        <taxon>Laurasiatheria</taxon>
        <taxon>Artiodactyla</taxon>
        <taxon>Ruminantia</taxon>
        <taxon>Pecora</taxon>
        <taxon>Bovidae</taxon>
        <taxon>Bovinae</taxon>
        <taxon>Bos</taxon>
    </lineage>
</organism>
<comment type="subcellular location">
    <subcellularLocation>
        <location evidence="1">Cytoplasm</location>
        <location evidence="1">Cytoskeleton</location>
    </subcellularLocation>
</comment>
<dbReference type="AlphaFoldDB" id="A0A3Q1LQQ1"/>
<dbReference type="PROSITE" id="PS51663">
    <property type="entry name" value="STATHMIN_3"/>
    <property type="match status" value="1"/>
</dbReference>
<evidence type="ECO:0000256" key="11">
    <source>
        <dbReference type="SAM" id="MobiDB-lite"/>
    </source>
</evidence>
<dbReference type="GO" id="GO:0015631">
    <property type="term" value="F:tubulin binding"/>
    <property type="evidence" value="ECO:0000318"/>
    <property type="project" value="GO_Central"/>
</dbReference>
<proteinExistence type="inferred from homology"/>
<comment type="similarity">
    <text evidence="2 10">Belongs to the stathmin family.</text>
</comment>
<accession>A0A3Q1LQQ1</accession>
<evidence type="ECO:0000256" key="10">
    <source>
        <dbReference type="RuleBase" id="RU004388"/>
    </source>
</evidence>
<comment type="subunit">
    <text evidence="8">Binds to two alpha/beta-tubulin heterodimers. Interacts with KIST.</text>
</comment>
<dbReference type="PRINTS" id="PR00345">
    <property type="entry name" value="STATHMIN"/>
</dbReference>
<reference evidence="12" key="2">
    <citation type="submission" date="2025-08" db="UniProtKB">
        <authorList>
            <consortium name="Ensembl"/>
        </authorList>
    </citation>
    <scope>IDENTIFICATION</scope>
    <source>
        <strain evidence="12">Hereford</strain>
    </source>
</reference>
<dbReference type="InterPro" id="IPR000956">
    <property type="entry name" value="Stathmin_fam"/>
</dbReference>
<dbReference type="Gene3D" id="6.10.280.30">
    <property type="match status" value="1"/>
</dbReference>
<dbReference type="SMR" id="A0A3Q1LQQ1"/>
<dbReference type="Ensembl" id="ENSBTAT00000073206.2">
    <property type="protein sequence ID" value="ENSBTAP00000059421.2"/>
    <property type="gene ID" value="ENSBTAG00000052926.2"/>
</dbReference>
<dbReference type="Pfam" id="PF00836">
    <property type="entry name" value="Stathmin"/>
    <property type="match status" value="1"/>
</dbReference>
<keyword evidence="5" id="KW-0493">Microtubule</keyword>
<reference evidence="12" key="3">
    <citation type="submission" date="2025-09" db="UniProtKB">
        <authorList>
            <consortium name="Ensembl"/>
        </authorList>
    </citation>
    <scope>IDENTIFICATION</scope>
    <source>
        <strain evidence="12">Hereford</strain>
    </source>
</reference>
<evidence type="ECO:0000313" key="13">
    <source>
        <dbReference type="Proteomes" id="UP000009136"/>
    </source>
</evidence>
<dbReference type="STRING" id="9913.ENSBTAP00000059421"/>
<dbReference type="InterPro" id="IPR036002">
    <property type="entry name" value="Stathmin_sf"/>
</dbReference>
<name>A0A3Q1LQQ1_BOVIN</name>
<dbReference type="SUPFAM" id="SSF101494">
    <property type="entry name" value="Stathmin"/>
    <property type="match status" value="1"/>
</dbReference>
<dbReference type="GO" id="GO:0043005">
    <property type="term" value="C:neuron projection"/>
    <property type="evidence" value="ECO:0000318"/>
    <property type="project" value="GO_Central"/>
</dbReference>
<feature type="compositionally biased region" description="Basic residues" evidence="11">
    <location>
        <begin position="7"/>
        <end position="16"/>
    </location>
</feature>
<keyword evidence="13" id="KW-1185">Reference proteome</keyword>
<evidence type="ECO:0000256" key="3">
    <source>
        <dbReference type="ARBA" id="ARBA00022490"/>
    </source>
</evidence>
<dbReference type="GO" id="GO:0005874">
    <property type="term" value="C:microtubule"/>
    <property type="evidence" value="ECO:0007669"/>
    <property type="project" value="UniProtKB-KW"/>
</dbReference>
<dbReference type="VEuPathDB" id="HostDB:ENSBTAG00000052926"/>
<dbReference type="OMA" id="EEKCKSH"/>
<keyword evidence="7" id="KW-0206">Cytoskeleton</keyword>
<dbReference type="Proteomes" id="UP000009136">
    <property type="component" value="Chromosome 9"/>
</dbReference>
<evidence type="ECO:0000256" key="7">
    <source>
        <dbReference type="ARBA" id="ARBA00023212"/>
    </source>
</evidence>
<keyword evidence="4" id="KW-0597">Phosphoprotein</keyword>
<dbReference type="Bgee" id="ENSBTAG00000052926">
    <property type="expression patterns" value="Expressed in spermatocyte and 32 other cell types or tissues"/>
</dbReference>
<keyword evidence="3" id="KW-0963">Cytoplasm</keyword>
<evidence type="ECO:0000256" key="2">
    <source>
        <dbReference type="ARBA" id="ARBA00006959"/>
    </source>
</evidence>
<keyword evidence="6" id="KW-0175">Coiled coil</keyword>
<dbReference type="GO" id="GO:0031110">
    <property type="term" value="P:regulation of microtubule polymerization or depolymerization"/>
    <property type="evidence" value="ECO:0000318"/>
    <property type="project" value="GO_Central"/>
</dbReference>
<feature type="region of interest" description="Disordered" evidence="11">
    <location>
        <begin position="1"/>
        <end position="20"/>
    </location>
</feature>
<sequence length="187" mass="21184">MLGGIGGRRRTRRQRMRQLDGITHSMDVSLSELQEMVIDREALLKELEKRASESVPGCPLSPPKGKDLSLEEIQKRLEAAEEKCKSHEAEVLKQLADKREHEKEELQKATEENDVKKMAEQKLTPKTEPAKRTEAQVAAKPERLREEDKHTAAVRKNKGPKDPAEATEADFSVLRTVCSGFFQIVRC</sequence>
<feature type="compositionally biased region" description="Basic and acidic residues" evidence="11">
    <location>
        <begin position="96"/>
        <end position="151"/>
    </location>
</feature>
<dbReference type="PANTHER" id="PTHR10104:SF5">
    <property type="entry name" value="STATHMIN"/>
    <property type="match status" value="1"/>
</dbReference>
<dbReference type="InParanoid" id="A0A3Q1LQQ1"/>
<dbReference type="GO" id="GO:0007019">
    <property type="term" value="P:microtubule depolymerization"/>
    <property type="evidence" value="ECO:0000318"/>
    <property type="project" value="GO_Central"/>
</dbReference>
<evidence type="ECO:0000256" key="6">
    <source>
        <dbReference type="ARBA" id="ARBA00023054"/>
    </source>
</evidence>
<evidence type="ECO:0000256" key="1">
    <source>
        <dbReference type="ARBA" id="ARBA00004245"/>
    </source>
</evidence>
<protein>
    <recommendedName>
        <fullName evidence="9 10">Stathmin</fullName>
    </recommendedName>
</protein>
<dbReference type="GO" id="GO:0031175">
    <property type="term" value="P:neuron projection development"/>
    <property type="evidence" value="ECO:0000318"/>
    <property type="project" value="GO_Central"/>
</dbReference>
<evidence type="ECO:0000256" key="5">
    <source>
        <dbReference type="ARBA" id="ARBA00022701"/>
    </source>
</evidence>
<feature type="region of interest" description="Disordered" evidence="11">
    <location>
        <begin position="96"/>
        <end position="168"/>
    </location>
</feature>
<evidence type="ECO:0000256" key="8">
    <source>
        <dbReference type="ARBA" id="ARBA00038561"/>
    </source>
</evidence>
<evidence type="ECO:0000256" key="4">
    <source>
        <dbReference type="ARBA" id="ARBA00022553"/>
    </source>
</evidence>
<evidence type="ECO:0000313" key="12">
    <source>
        <dbReference type="Ensembl" id="ENSBTAP00000059421.2"/>
    </source>
</evidence>
<evidence type="ECO:0000256" key="9">
    <source>
        <dbReference type="ARBA" id="ARBA00039768"/>
    </source>
</evidence>